<accession>A0A848FI07</accession>
<keyword evidence="2" id="KW-1185">Reference proteome</keyword>
<sequence length="125" mass="13005">MNAFITQAQEAAKQWGELSTAFFQQQAKLFQAPLAANPAAASDPNAVMAGLVQATEQADEFMVKAVKLLDAQSAQLLDAALQDSAAKDSLAPVVAGYKSASQAVVSAVEQLAQARKALLDKTRGG</sequence>
<comment type="caution">
    <text evidence="1">The sequence shown here is derived from an EMBL/GenBank/DDBJ whole genome shotgun (WGS) entry which is preliminary data.</text>
</comment>
<evidence type="ECO:0008006" key="3">
    <source>
        <dbReference type="Google" id="ProtNLM"/>
    </source>
</evidence>
<dbReference type="RefSeq" id="WP_169164010.1">
    <property type="nucleotide sequence ID" value="NZ_JABBFW010000058.1"/>
</dbReference>
<name>A0A848FI07_9BURK</name>
<protein>
    <recommendedName>
        <fullName evidence="3">Phasin protein</fullName>
    </recommendedName>
</protein>
<evidence type="ECO:0000313" key="1">
    <source>
        <dbReference type="EMBL" id="NML19118.1"/>
    </source>
</evidence>
<reference evidence="1 2" key="1">
    <citation type="submission" date="2020-04" db="EMBL/GenBank/DDBJ databases">
        <title>Azohydromonas sp. isolated from soil.</title>
        <authorList>
            <person name="Dahal R.H."/>
        </authorList>
    </citation>
    <scope>NUCLEOTIDE SEQUENCE [LARGE SCALE GENOMIC DNA]</scope>
    <source>
        <strain evidence="1 2">G-1-1-14</strain>
    </source>
</reference>
<dbReference type="AlphaFoldDB" id="A0A848FI07"/>
<dbReference type="Proteomes" id="UP000574067">
    <property type="component" value="Unassembled WGS sequence"/>
</dbReference>
<proteinExistence type="predicted"/>
<gene>
    <name evidence="1" type="ORF">HHL10_29535</name>
</gene>
<dbReference type="EMBL" id="JABBFW010000058">
    <property type="protein sequence ID" value="NML19118.1"/>
    <property type="molecule type" value="Genomic_DNA"/>
</dbReference>
<organism evidence="1 2">
    <name type="scientific">Azohydromonas caseinilytica</name>
    <dbReference type="NCBI Taxonomy" id="2728836"/>
    <lineage>
        <taxon>Bacteria</taxon>
        <taxon>Pseudomonadati</taxon>
        <taxon>Pseudomonadota</taxon>
        <taxon>Betaproteobacteria</taxon>
        <taxon>Burkholderiales</taxon>
        <taxon>Sphaerotilaceae</taxon>
        <taxon>Azohydromonas</taxon>
    </lineage>
</organism>
<evidence type="ECO:0000313" key="2">
    <source>
        <dbReference type="Proteomes" id="UP000574067"/>
    </source>
</evidence>